<evidence type="ECO:0000313" key="9">
    <source>
        <dbReference type="EMBL" id="RKN34041.1"/>
    </source>
</evidence>
<keyword evidence="6" id="KW-0106">Calcium</keyword>
<feature type="signal peptide" evidence="8">
    <location>
        <begin position="1"/>
        <end position="25"/>
    </location>
</feature>
<keyword evidence="5 9" id="KW-0378">Hydrolase</keyword>
<dbReference type="RefSeq" id="WP_120688660.1">
    <property type="nucleotide sequence ID" value="NZ_RAZT01000004.1"/>
</dbReference>
<evidence type="ECO:0000256" key="2">
    <source>
        <dbReference type="ARBA" id="ARBA00022487"/>
    </source>
</evidence>
<evidence type="ECO:0000256" key="4">
    <source>
        <dbReference type="ARBA" id="ARBA00022729"/>
    </source>
</evidence>
<accession>A0A3A9Y969</accession>
<comment type="caution">
    <text evidence="9">The sequence shown here is derived from an EMBL/GenBank/DDBJ whole genome shotgun (WGS) entry which is preliminary data.</text>
</comment>
<keyword evidence="7" id="KW-1015">Disulfide bond</keyword>
<evidence type="ECO:0000313" key="10">
    <source>
        <dbReference type="Proteomes" id="UP000275865"/>
    </source>
</evidence>
<dbReference type="InterPro" id="IPR011118">
    <property type="entry name" value="Tannase/feruloyl_esterase"/>
</dbReference>
<dbReference type="SUPFAM" id="SSF53474">
    <property type="entry name" value="alpha/beta-Hydrolases"/>
    <property type="match status" value="1"/>
</dbReference>
<protein>
    <submittedName>
        <fullName evidence="9">Tannase/feruloyl esterase family alpha/beta hydrolase</fullName>
    </submittedName>
</protein>
<organism evidence="9 10">
    <name type="scientific">Micromonospora musae</name>
    <dbReference type="NCBI Taxonomy" id="1894970"/>
    <lineage>
        <taxon>Bacteria</taxon>
        <taxon>Bacillati</taxon>
        <taxon>Actinomycetota</taxon>
        <taxon>Actinomycetes</taxon>
        <taxon>Micromonosporales</taxon>
        <taxon>Micromonosporaceae</taxon>
        <taxon>Micromonospora</taxon>
    </lineage>
</organism>
<feature type="chain" id="PRO_5017256906" evidence="8">
    <location>
        <begin position="26"/>
        <end position="533"/>
    </location>
</feature>
<dbReference type="EMBL" id="RAZT01000004">
    <property type="protein sequence ID" value="RKN34041.1"/>
    <property type="molecule type" value="Genomic_DNA"/>
</dbReference>
<gene>
    <name evidence="9" type="ORF">D7044_10185</name>
</gene>
<evidence type="ECO:0000256" key="7">
    <source>
        <dbReference type="ARBA" id="ARBA00023157"/>
    </source>
</evidence>
<keyword evidence="2" id="KW-0719">Serine esterase</keyword>
<reference evidence="9 10" key="1">
    <citation type="submission" date="2018-09" db="EMBL/GenBank/DDBJ databases">
        <title>Micromonospora sp. nov. MS1-9, isolated from a root of Musa sp.</title>
        <authorList>
            <person name="Kuncharoen N."/>
            <person name="Kudo T."/>
            <person name="Ohkuma M."/>
            <person name="Yuki M."/>
            <person name="Tanasupawat S."/>
        </authorList>
    </citation>
    <scope>NUCLEOTIDE SEQUENCE [LARGE SCALE GENOMIC DNA]</scope>
    <source>
        <strain evidence="9 10">MS1-9</strain>
    </source>
</reference>
<dbReference type="AlphaFoldDB" id="A0A3A9Y969"/>
<dbReference type="InterPro" id="IPR029058">
    <property type="entry name" value="AB_hydrolase_fold"/>
</dbReference>
<sequence>MKRSLILALAAVPAVAALIPMAAHAGPVPHGPVVTSCAAMPVTAPPGATVESVTAVAQAGGTVTFPDAPPLPTPPPITDVPARCDVTVTLTHGDANDHVAVKVSLPQDPKRWTGRFQATGGSAYLAGDLGAPLVAAVKDGYVAAATDAGVGANPLDVSGWALTPTGTVNAPLLENFASRSLHDMAVVGKDVAKRFYGKAVRYAYWNGCSTGGRQGYTEAQDHPNDFQGILAKAPAINWDRFAIATLWSQAVFNEEKVQPSQCELQAFTDAAIKACDSLDGVSNGIIDDPETCHWDARRLVGTTVVCEGRKITISAATADAVRKIWAGPVSPSGKKLWYGPNKGASLAALAAYGGPFKVADLWAQYFVTQDPSFDTTKLTYRSFAQLFRASQRQFNDVIGTDEANLRAFAKAGGKLLSWHGQTDELIPTQGTVDYRERVNRLLGGDRKVDDFYRLFLLPGVNHCGGGPGAYPVDDLGALVDWVEKGEAPATLAAATTGADGETVTRNVCRYPQVTRYLGHGDPDSAASYRCTPA</sequence>
<dbReference type="GO" id="GO:0046872">
    <property type="term" value="F:metal ion binding"/>
    <property type="evidence" value="ECO:0007669"/>
    <property type="project" value="UniProtKB-KW"/>
</dbReference>
<evidence type="ECO:0000256" key="8">
    <source>
        <dbReference type="SAM" id="SignalP"/>
    </source>
</evidence>
<evidence type="ECO:0000256" key="1">
    <source>
        <dbReference type="ARBA" id="ARBA00006249"/>
    </source>
</evidence>
<proteinExistence type="inferred from homology"/>
<keyword evidence="4 8" id="KW-0732">Signal</keyword>
<dbReference type="Proteomes" id="UP000275865">
    <property type="component" value="Unassembled WGS sequence"/>
</dbReference>
<evidence type="ECO:0000256" key="3">
    <source>
        <dbReference type="ARBA" id="ARBA00022723"/>
    </source>
</evidence>
<dbReference type="GO" id="GO:0052689">
    <property type="term" value="F:carboxylic ester hydrolase activity"/>
    <property type="evidence" value="ECO:0007669"/>
    <property type="project" value="UniProtKB-KW"/>
</dbReference>
<name>A0A3A9Y969_9ACTN</name>
<keyword evidence="3" id="KW-0479">Metal-binding</keyword>
<evidence type="ECO:0000256" key="5">
    <source>
        <dbReference type="ARBA" id="ARBA00022801"/>
    </source>
</evidence>
<dbReference type="PANTHER" id="PTHR33938:SF8">
    <property type="entry name" value="CARBOXYLIC ESTER HYDROLASE"/>
    <property type="match status" value="1"/>
</dbReference>
<evidence type="ECO:0000256" key="6">
    <source>
        <dbReference type="ARBA" id="ARBA00022837"/>
    </source>
</evidence>
<dbReference type="PANTHER" id="PTHR33938">
    <property type="entry name" value="FERULOYL ESTERASE B-RELATED"/>
    <property type="match status" value="1"/>
</dbReference>
<comment type="similarity">
    <text evidence="1">Belongs to the tannase family.</text>
</comment>
<dbReference type="Pfam" id="PF07519">
    <property type="entry name" value="Tannase"/>
    <property type="match status" value="1"/>
</dbReference>